<keyword evidence="10" id="KW-0333">Golgi apparatus</keyword>
<protein>
    <recommendedName>
        <fullName evidence="14">Peptide O-xylosyltransferase</fullName>
    </recommendedName>
</protein>
<keyword evidence="11" id="KW-0472">Membrane</keyword>
<dbReference type="EMBL" id="FOGJ01000019">
    <property type="protein sequence ID" value="SES12233.1"/>
    <property type="molecule type" value="Genomic_DNA"/>
</dbReference>
<dbReference type="GO" id="GO:0015012">
    <property type="term" value="P:heparan sulfate proteoglycan biosynthetic process"/>
    <property type="evidence" value="ECO:0007669"/>
    <property type="project" value="TreeGrafter"/>
</dbReference>
<evidence type="ECO:0000256" key="3">
    <source>
        <dbReference type="ARBA" id="ARBA00022676"/>
    </source>
</evidence>
<dbReference type="Pfam" id="PF02485">
    <property type="entry name" value="Branch"/>
    <property type="match status" value="1"/>
</dbReference>
<evidence type="ECO:0000256" key="7">
    <source>
        <dbReference type="ARBA" id="ARBA00022824"/>
    </source>
</evidence>
<dbReference type="PANTHER" id="PTHR46025">
    <property type="entry name" value="XYLOSYLTRANSFERASE OXT"/>
    <property type="match status" value="1"/>
</dbReference>
<evidence type="ECO:0000256" key="2">
    <source>
        <dbReference type="ARBA" id="ARBA00004648"/>
    </source>
</evidence>
<name>A0A1H9UT79_BUTFI</name>
<dbReference type="InterPro" id="IPR043538">
    <property type="entry name" value="XYLT"/>
</dbReference>
<evidence type="ECO:0000256" key="8">
    <source>
        <dbReference type="ARBA" id="ARBA00022968"/>
    </source>
</evidence>
<proteinExistence type="predicted"/>
<keyword evidence="6" id="KW-0479">Metal-binding</keyword>
<dbReference type="RefSeq" id="WP_074757217.1">
    <property type="nucleotide sequence ID" value="NZ_FOGJ01000019.1"/>
</dbReference>
<accession>A0A1H9UT79</accession>
<dbReference type="AlphaFoldDB" id="A0A1H9UT79"/>
<dbReference type="GO" id="GO:0046872">
    <property type="term" value="F:metal ion binding"/>
    <property type="evidence" value="ECO:0007669"/>
    <property type="project" value="UniProtKB-KW"/>
</dbReference>
<evidence type="ECO:0000256" key="13">
    <source>
        <dbReference type="ARBA" id="ARBA00023180"/>
    </source>
</evidence>
<gene>
    <name evidence="15" type="ORF">SAMN04487884_11977</name>
</gene>
<sequence>MKIAFLNLCHIDPELVARCARRLCKDPDFDMYVHVDAKQDIEPFKEALQGIRGVYFTPNRHKVYWGGYNAIHASFELLRSALNSGVHYDYYVMMQNLDYPIKSNDEIKKFFVDNKGKEFIRGCPIAGTSDWEFSRKYRLFYMKDNPYGKASNTNPIKLLITIAQMIMSITTISCNGTIHEKGQRFDLYYGCAQWAVTDECARYLDDFEKTHPKFNRKMKIMQFPDEEYFHTVVHNSKFKTSCFKYDEPIARWLVNWRNLTYFEFPKEVSVMTMKDYQKLLSVPDLFCRKVRSDISKDLLDELDKENL</sequence>
<evidence type="ECO:0000256" key="6">
    <source>
        <dbReference type="ARBA" id="ARBA00022723"/>
    </source>
</evidence>
<keyword evidence="9" id="KW-1133">Transmembrane helix</keyword>
<keyword evidence="8" id="KW-0735">Signal-anchor</keyword>
<dbReference type="InterPro" id="IPR003406">
    <property type="entry name" value="Glyco_trans_14"/>
</dbReference>
<evidence type="ECO:0000256" key="12">
    <source>
        <dbReference type="ARBA" id="ARBA00023157"/>
    </source>
</evidence>
<keyword evidence="7" id="KW-0256">Endoplasmic reticulum</keyword>
<dbReference type="GO" id="GO:0030158">
    <property type="term" value="F:protein xylosyltransferase activity"/>
    <property type="evidence" value="ECO:0007669"/>
    <property type="project" value="InterPro"/>
</dbReference>
<evidence type="ECO:0000256" key="1">
    <source>
        <dbReference type="ARBA" id="ARBA00004323"/>
    </source>
</evidence>
<dbReference type="Proteomes" id="UP000182584">
    <property type="component" value="Unassembled WGS sequence"/>
</dbReference>
<evidence type="ECO:0000313" key="16">
    <source>
        <dbReference type="Proteomes" id="UP000182584"/>
    </source>
</evidence>
<comment type="subcellular location">
    <subcellularLocation>
        <location evidence="2">Endoplasmic reticulum membrane</location>
        <topology evidence="2">Single-pass type II membrane protein</topology>
    </subcellularLocation>
    <subcellularLocation>
        <location evidence="1">Golgi apparatus membrane</location>
        <topology evidence="1">Single-pass type II membrane protein</topology>
    </subcellularLocation>
</comment>
<organism evidence="15 16">
    <name type="scientific">Butyrivibrio fibrisolvens</name>
    <dbReference type="NCBI Taxonomy" id="831"/>
    <lineage>
        <taxon>Bacteria</taxon>
        <taxon>Bacillati</taxon>
        <taxon>Bacillota</taxon>
        <taxon>Clostridia</taxon>
        <taxon>Lachnospirales</taxon>
        <taxon>Lachnospiraceae</taxon>
        <taxon>Butyrivibrio</taxon>
    </lineage>
</organism>
<dbReference type="PANTHER" id="PTHR46025:SF3">
    <property type="entry name" value="XYLOSYLTRANSFERASE OXT"/>
    <property type="match status" value="1"/>
</dbReference>
<keyword evidence="13" id="KW-0325">Glycoprotein</keyword>
<keyword evidence="3" id="KW-0328">Glycosyltransferase</keyword>
<dbReference type="GO" id="GO:0050650">
    <property type="term" value="P:chondroitin sulfate proteoglycan biosynthetic process"/>
    <property type="evidence" value="ECO:0007669"/>
    <property type="project" value="TreeGrafter"/>
</dbReference>
<evidence type="ECO:0000313" key="15">
    <source>
        <dbReference type="EMBL" id="SES12233.1"/>
    </source>
</evidence>
<keyword evidence="4" id="KW-0808">Transferase</keyword>
<evidence type="ECO:0000256" key="14">
    <source>
        <dbReference type="ARBA" id="ARBA00042865"/>
    </source>
</evidence>
<dbReference type="GO" id="GO:0016020">
    <property type="term" value="C:membrane"/>
    <property type="evidence" value="ECO:0007669"/>
    <property type="project" value="InterPro"/>
</dbReference>
<keyword evidence="5" id="KW-0812">Transmembrane</keyword>
<evidence type="ECO:0000256" key="4">
    <source>
        <dbReference type="ARBA" id="ARBA00022679"/>
    </source>
</evidence>
<reference evidence="15 16" key="1">
    <citation type="submission" date="2016-10" db="EMBL/GenBank/DDBJ databases">
        <authorList>
            <person name="de Groot N.N."/>
        </authorList>
    </citation>
    <scope>NUCLEOTIDE SEQUENCE [LARGE SCALE GENOMIC DNA]</scope>
    <source>
        <strain evidence="15 16">AR40</strain>
    </source>
</reference>
<evidence type="ECO:0000256" key="9">
    <source>
        <dbReference type="ARBA" id="ARBA00022989"/>
    </source>
</evidence>
<evidence type="ECO:0000256" key="10">
    <source>
        <dbReference type="ARBA" id="ARBA00023034"/>
    </source>
</evidence>
<evidence type="ECO:0000256" key="11">
    <source>
        <dbReference type="ARBA" id="ARBA00023136"/>
    </source>
</evidence>
<evidence type="ECO:0000256" key="5">
    <source>
        <dbReference type="ARBA" id="ARBA00022692"/>
    </source>
</evidence>
<keyword evidence="12" id="KW-1015">Disulfide bond</keyword>